<evidence type="ECO:0000256" key="4">
    <source>
        <dbReference type="SAM" id="MobiDB-lite"/>
    </source>
</evidence>
<evidence type="ECO:0000313" key="6">
    <source>
        <dbReference type="EMBL" id="QIP10482.1"/>
    </source>
</evidence>
<evidence type="ECO:0000259" key="5">
    <source>
        <dbReference type="PROSITE" id="PS50043"/>
    </source>
</evidence>
<dbReference type="PROSITE" id="PS50043">
    <property type="entry name" value="HTH_LUXR_2"/>
    <property type="match status" value="1"/>
</dbReference>
<protein>
    <submittedName>
        <fullName evidence="6">LuxR C-terminal-related transcriptional regulator</fullName>
    </submittedName>
</protein>
<dbReference type="InterPro" id="IPR000792">
    <property type="entry name" value="Tscrpt_reg_LuxR_C"/>
</dbReference>
<dbReference type="InterPro" id="IPR029016">
    <property type="entry name" value="GAF-like_dom_sf"/>
</dbReference>
<gene>
    <name evidence="6" type="ORF">HAV00_31435</name>
</gene>
<dbReference type="InterPro" id="IPR036388">
    <property type="entry name" value="WH-like_DNA-bd_sf"/>
</dbReference>
<dbReference type="PANTHER" id="PTHR44688">
    <property type="entry name" value="DNA-BINDING TRANSCRIPTIONAL ACTIVATOR DEVR_DOSR"/>
    <property type="match status" value="1"/>
</dbReference>
<dbReference type="SUPFAM" id="SSF55781">
    <property type="entry name" value="GAF domain-like"/>
    <property type="match status" value="1"/>
</dbReference>
<dbReference type="CDD" id="cd06170">
    <property type="entry name" value="LuxR_C_like"/>
    <property type="match status" value="1"/>
</dbReference>
<sequence>MAHVVRGVAVRAEQEQFDRLAEGQLADRLMSIAESRSVRALGAACCSAITELTGSPTVGLYLLDGPEPALVYSRHVADGLLDNYKAGFWKHDPVLDCIMTRGCAVDGETVIGPQQWRHSPSFEMLHEWGFAYNMGGPLWCGRKIIGVLFTATTETGAPYTPRARLRMQMLCRAGSLALTNMMDTGELQAGRSPGSQPETAGMLSASLPPRSADVAIRVCRGQTNKEIAREMGISDQTVKEHVANLCRRFGVHNRTELAACLLSARQ</sequence>
<evidence type="ECO:0000256" key="2">
    <source>
        <dbReference type="ARBA" id="ARBA00023125"/>
    </source>
</evidence>
<dbReference type="PANTHER" id="PTHR44688:SF16">
    <property type="entry name" value="DNA-BINDING TRANSCRIPTIONAL ACTIVATOR DEVR_DOSR"/>
    <property type="match status" value="1"/>
</dbReference>
<reference evidence="6 7" key="1">
    <citation type="journal article" date="2020" name="Int. J. Syst. Evol. Microbiol.">
        <title>Description and complete genome sequences of Bradyrhizobium symbiodeficiens sp. nov., a non-symbiotic bacterium associated with legumes native to Canada.</title>
        <authorList>
            <person name="Bromfield E.S.P."/>
            <person name="Cloutier S."/>
            <person name="Nguyen H.D.T."/>
        </authorList>
    </citation>
    <scope>NUCLEOTIDE SEQUENCE [LARGE SCALE GENOMIC DNA]</scope>
    <source>
        <strain evidence="6 7">101S1MB</strain>
    </source>
</reference>
<proteinExistence type="predicted"/>
<dbReference type="EMBL" id="CP050066">
    <property type="protein sequence ID" value="QIP10482.1"/>
    <property type="molecule type" value="Genomic_DNA"/>
</dbReference>
<dbReference type="InterPro" id="IPR016032">
    <property type="entry name" value="Sig_transdc_resp-reg_C-effctor"/>
</dbReference>
<feature type="domain" description="HTH luxR-type" evidence="5">
    <location>
        <begin position="200"/>
        <end position="265"/>
    </location>
</feature>
<name>A0A6G9ADD7_9BRAD</name>
<keyword evidence="2" id="KW-0238">DNA-binding</keyword>
<feature type="region of interest" description="Disordered" evidence="4">
    <location>
        <begin position="186"/>
        <end position="206"/>
    </location>
</feature>
<dbReference type="GO" id="GO:0003677">
    <property type="term" value="F:DNA binding"/>
    <property type="evidence" value="ECO:0007669"/>
    <property type="project" value="UniProtKB-KW"/>
</dbReference>
<dbReference type="SUPFAM" id="SSF46894">
    <property type="entry name" value="C-terminal effector domain of the bipartite response regulators"/>
    <property type="match status" value="1"/>
</dbReference>
<accession>A0A6G9ADD7</accession>
<organism evidence="6 7">
    <name type="scientific">Bradyrhizobium symbiodeficiens</name>
    <dbReference type="NCBI Taxonomy" id="1404367"/>
    <lineage>
        <taxon>Bacteria</taxon>
        <taxon>Pseudomonadati</taxon>
        <taxon>Pseudomonadota</taxon>
        <taxon>Alphaproteobacteria</taxon>
        <taxon>Hyphomicrobiales</taxon>
        <taxon>Nitrobacteraceae</taxon>
        <taxon>Bradyrhizobium</taxon>
    </lineage>
</organism>
<dbReference type="PROSITE" id="PS00622">
    <property type="entry name" value="HTH_LUXR_1"/>
    <property type="match status" value="1"/>
</dbReference>
<dbReference type="Proteomes" id="UP000500895">
    <property type="component" value="Chromosome"/>
</dbReference>
<keyword evidence="1" id="KW-0805">Transcription regulation</keyword>
<keyword evidence="3" id="KW-0804">Transcription</keyword>
<dbReference type="SMART" id="SM00421">
    <property type="entry name" value="HTH_LUXR"/>
    <property type="match status" value="1"/>
</dbReference>
<dbReference type="Gene3D" id="3.30.450.40">
    <property type="match status" value="1"/>
</dbReference>
<dbReference type="AlphaFoldDB" id="A0A6G9ADD7"/>
<dbReference type="Gene3D" id="1.10.10.10">
    <property type="entry name" value="Winged helix-like DNA-binding domain superfamily/Winged helix DNA-binding domain"/>
    <property type="match status" value="1"/>
</dbReference>
<evidence type="ECO:0000256" key="3">
    <source>
        <dbReference type="ARBA" id="ARBA00023163"/>
    </source>
</evidence>
<dbReference type="RefSeq" id="WP_166469727.1">
    <property type="nucleotide sequence ID" value="NZ_CP050066.2"/>
</dbReference>
<evidence type="ECO:0000313" key="7">
    <source>
        <dbReference type="Proteomes" id="UP000500895"/>
    </source>
</evidence>
<dbReference type="GO" id="GO:0006355">
    <property type="term" value="P:regulation of DNA-templated transcription"/>
    <property type="evidence" value="ECO:0007669"/>
    <property type="project" value="InterPro"/>
</dbReference>
<dbReference type="PRINTS" id="PR00038">
    <property type="entry name" value="HTHLUXR"/>
</dbReference>
<evidence type="ECO:0000256" key="1">
    <source>
        <dbReference type="ARBA" id="ARBA00023015"/>
    </source>
</evidence>
<dbReference type="Pfam" id="PF00196">
    <property type="entry name" value="GerE"/>
    <property type="match status" value="1"/>
</dbReference>